<sequence>MTEGSAGSAGSAGSGGGRVARPPGQRIPRPARPMPQVAPGPHAVVVAGARPNFVKAKPVLDALAAGGFRTTLVHTGQHYDEAMSGVFFAELDLRRPDHHLAAGSGSHAVQTAAVMTAFEPLLERLAPDVVVVFGDVNSTLACALVAAKAGVRAAHVEAGLRSGDRSMPEEINRIVADHLCADLFATSPDAVENLLREGAAPRSVHLVGNVMVDTLLARRDEALARPTLAELGLRPGGYGLVTLHRPANVDDAAALDGLLGALGEIATRCPLVFPAHPRTAARVGGRLPAGVRLLGPVGYLDSVALQAGARIVLTDSGGIQEESTVLGVPCLTLRESTERPLTVTEGTNRVVGRDRRVVVTAALDTLEHPPPPRRPALWDGQAGRRIAQVLAQAVAHPSAGGVSAGPVAAAR</sequence>
<evidence type="ECO:0000313" key="5">
    <source>
        <dbReference type="Proteomes" id="UP000032545"/>
    </source>
</evidence>
<evidence type="ECO:0000256" key="2">
    <source>
        <dbReference type="SAM" id="MobiDB-lite"/>
    </source>
</evidence>
<feature type="domain" description="UDP-N-acetylglucosamine 2-epimerase" evidence="3">
    <location>
        <begin position="66"/>
        <end position="390"/>
    </location>
</feature>
<dbReference type="InterPro" id="IPR029767">
    <property type="entry name" value="WecB-like"/>
</dbReference>
<organism evidence="4 5">
    <name type="scientific">Frankia torreyi</name>
    <dbReference type="NCBI Taxonomy" id="1856"/>
    <lineage>
        <taxon>Bacteria</taxon>
        <taxon>Bacillati</taxon>
        <taxon>Actinomycetota</taxon>
        <taxon>Actinomycetes</taxon>
        <taxon>Frankiales</taxon>
        <taxon>Frankiaceae</taxon>
        <taxon>Frankia</taxon>
    </lineage>
</organism>
<dbReference type="GO" id="GO:0008761">
    <property type="term" value="F:UDP-N-acetylglucosamine 2-epimerase activity"/>
    <property type="evidence" value="ECO:0007669"/>
    <property type="project" value="UniProtKB-EC"/>
</dbReference>
<dbReference type="NCBIfam" id="TIGR00236">
    <property type="entry name" value="wecB"/>
    <property type="match status" value="1"/>
</dbReference>
<keyword evidence="1 4" id="KW-0413">Isomerase</keyword>
<dbReference type="EC" id="5.1.3.14" evidence="4"/>
<reference evidence="4 5" key="2">
    <citation type="journal article" date="2016" name="Genome Announc.">
        <title>Permanent Draft Genome Sequences for Two Variants of Frankia sp. Strain CpI1, the First Frankia Strain Isolated from Root Nodules of Comptonia peregrina.</title>
        <authorList>
            <person name="Oshone R."/>
            <person name="Hurst S.G.IV."/>
            <person name="Abebe-Akele F."/>
            <person name="Simpson S."/>
            <person name="Morris K."/>
            <person name="Thomas W.K."/>
            <person name="Tisa L.S."/>
        </authorList>
    </citation>
    <scope>NUCLEOTIDE SEQUENCE [LARGE SCALE GENOMIC DNA]</scope>
    <source>
        <strain evidence="5">CpI1-S</strain>
    </source>
</reference>
<dbReference type="SUPFAM" id="SSF53756">
    <property type="entry name" value="UDP-Glycosyltransferase/glycogen phosphorylase"/>
    <property type="match status" value="1"/>
</dbReference>
<comment type="caution">
    <text evidence="4">The sequence shown here is derived from an EMBL/GenBank/DDBJ whole genome shotgun (WGS) entry which is preliminary data.</text>
</comment>
<dbReference type="Gene3D" id="3.40.50.2000">
    <property type="entry name" value="Glycogen Phosphorylase B"/>
    <property type="match status" value="2"/>
</dbReference>
<reference evidence="5" key="1">
    <citation type="submission" date="2015-02" db="EMBL/GenBank/DDBJ databases">
        <title>Draft Genome of Frankia sp. CpI1-S.</title>
        <authorList>
            <person name="Oshone R.T."/>
            <person name="Ngom M."/>
            <person name="Ghodhbane-Gtari F."/>
            <person name="Gtari M."/>
            <person name="Morris K."/>
            <person name="Thomas K."/>
            <person name="Sen A."/>
            <person name="Tisa L.S."/>
        </authorList>
    </citation>
    <scope>NUCLEOTIDE SEQUENCE [LARGE SCALE GENOMIC DNA]</scope>
    <source>
        <strain evidence="5">CpI1-S</strain>
    </source>
</reference>
<dbReference type="AlphaFoldDB" id="A0A0D8BBD1"/>
<dbReference type="EMBL" id="JYFN01000053">
    <property type="protein sequence ID" value="KJE20692.1"/>
    <property type="molecule type" value="Genomic_DNA"/>
</dbReference>
<feature type="region of interest" description="Disordered" evidence="2">
    <location>
        <begin position="1"/>
        <end position="39"/>
    </location>
</feature>
<name>A0A0D8BBD1_9ACTN</name>
<keyword evidence="5" id="KW-1185">Reference proteome</keyword>
<dbReference type="PANTHER" id="PTHR43174">
    <property type="entry name" value="UDP-N-ACETYLGLUCOSAMINE 2-EPIMERASE"/>
    <property type="match status" value="1"/>
</dbReference>
<protein>
    <submittedName>
        <fullName evidence="4">UDP-N-acetylglucosamine 2-epimerase</fullName>
        <ecNumber evidence="4">5.1.3.14</ecNumber>
    </submittedName>
</protein>
<evidence type="ECO:0000259" key="3">
    <source>
        <dbReference type="Pfam" id="PF02350"/>
    </source>
</evidence>
<dbReference type="Pfam" id="PF02350">
    <property type="entry name" value="Epimerase_2"/>
    <property type="match status" value="1"/>
</dbReference>
<accession>A0A0D8BBD1</accession>
<dbReference type="PANTHER" id="PTHR43174:SF1">
    <property type="entry name" value="UDP-N-ACETYLGLUCOSAMINE 2-EPIMERASE"/>
    <property type="match status" value="1"/>
</dbReference>
<proteinExistence type="inferred from homology"/>
<comment type="similarity">
    <text evidence="1">Belongs to the UDP-N-acetylglucosamine 2-epimerase family.</text>
</comment>
<gene>
    <name evidence="4" type="ORF">FF36_04974</name>
</gene>
<dbReference type="Proteomes" id="UP000032545">
    <property type="component" value="Unassembled WGS sequence"/>
</dbReference>
<evidence type="ECO:0000256" key="1">
    <source>
        <dbReference type="RuleBase" id="RU003513"/>
    </source>
</evidence>
<dbReference type="CDD" id="cd03786">
    <property type="entry name" value="GTB_UDP-GlcNAc_2-Epimerase"/>
    <property type="match status" value="1"/>
</dbReference>
<dbReference type="PATRIC" id="fig|1502723.3.peg.5168"/>
<evidence type="ECO:0000313" key="4">
    <source>
        <dbReference type="EMBL" id="KJE20692.1"/>
    </source>
</evidence>
<dbReference type="InterPro" id="IPR003331">
    <property type="entry name" value="UDP_GlcNAc_Epimerase_2_dom"/>
</dbReference>